<evidence type="ECO:0000256" key="1">
    <source>
        <dbReference type="SAM" id="Coils"/>
    </source>
</evidence>
<feature type="signal peptide" evidence="2">
    <location>
        <begin position="1"/>
        <end position="20"/>
    </location>
</feature>
<gene>
    <name evidence="4" type="ORF">Pla175_37550</name>
</gene>
<evidence type="ECO:0000259" key="3">
    <source>
        <dbReference type="Pfam" id="PF03983"/>
    </source>
</evidence>
<dbReference type="GO" id="GO:0043130">
    <property type="term" value="F:ubiquitin binding"/>
    <property type="evidence" value="ECO:0007669"/>
    <property type="project" value="InterPro"/>
</dbReference>
<organism evidence="4 5">
    <name type="scientific">Pirellulimonas nuda</name>
    <dbReference type="NCBI Taxonomy" id="2528009"/>
    <lineage>
        <taxon>Bacteria</taxon>
        <taxon>Pseudomonadati</taxon>
        <taxon>Planctomycetota</taxon>
        <taxon>Planctomycetia</taxon>
        <taxon>Pirellulales</taxon>
        <taxon>Lacipirellulaceae</taxon>
        <taxon>Pirellulimonas</taxon>
    </lineage>
</organism>
<evidence type="ECO:0000313" key="4">
    <source>
        <dbReference type="EMBL" id="QDU90351.1"/>
    </source>
</evidence>
<dbReference type="Proteomes" id="UP000317429">
    <property type="component" value="Chromosome"/>
</dbReference>
<evidence type="ECO:0000256" key="2">
    <source>
        <dbReference type="SAM" id="SignalP"/>
    </source>
</evidence>
<keyword evidence="1" id="KW-0175">Coiled coil</keyword>
<dbReference type="GO" id="GO:0042802">
    <property type="term" value="F:identical protein binding"/>
    <property type="evidence" value="ECO:0007669"/>
    <property type="project" value="InterPro"/>
</dbReference>
<dbReference type="AlphaFoldDB" id="A0A518DFV0"/>
<proteinExistence type="predicted"/>
<protein>
    <recommendedName>
        <fullName evidence="3">SLA1 homology domain-containing protein</fullName>
    </recommendedName>
</protein>
<accession>A0A518DFV0</accession>
<dbReference type="RefSeq" id="WP_197526973.1">
    <property type="nucleotide sequence ID" value="NZ_CP036291.1"/>
</dbReference>
<reference evidence="4 5" key="1">
    <citation type="submission" date="2019-02" db="EMBL/GenBank/DDBJ databases">
        <title>Deep-cultivation of Planctomycetes and their phenomic and genomic characterization uncovers novel biology.</title>
        <authorList>
            <person name="Wiegand S."/>
            <person name="Jogler M."/>
            <person name="Boedeker C."/>
            <person name="Pinto D."/>
            <person name="Vollmers J."/>
            <person name="Rivas-Marin E."/>
            <person name="Kohn T."/>
            <person name="Peeters S.H."/>
            <person name="Heuer A."/>
            <person name="Rast P."/>
            <person name="Oberbeckmann S."/>
            <person name="Bunk B."/>
            <person name="Jeske O."/>
            <person name="Meyerdierks A."/>
            <person name="Storesund J.E."/>
            <person name="Kallscheuer N."/>
            <person name="Luecker S."/>
            <person name="Lage O.M."/>
            <person name="Pohl T."/>
            <person name="Merkel B.J."/>
            <person name="Hornburger P."/>
            <person name="Mueller R.-W."/>
            <person name="Bruemmer F."/>
            <person name="Labrenz M."/>
            <person name="Spormann A.M."/>
            <person name="Op den Camp H."/>
            <person name="Overmann J."/>
            <person name="Amann R."/>
            <person name="Jetten M.S.M."/>
            <person name="Mascher T."/>
            <person name="Medema M.H."/>
            <person name="Devos D.P."/>
            <person name="Kaster A.-K."/>
            <person name="Ovreas L."/>
            <person name="Rohde M."/>
            <person name="Galperin M.Y."/>
            <person name="Jogler C."/>
        </authorList>
    </citation>
    <scope>NUCLEOTIDE SEQUENCE [LARGE SCALE GENOMIC DNA]</scope>
    <source>
        <strain evidence="4 5">Pla175</strain>
    </source>
</reference>
<dbReference type="Pfam" id="PF03983">
    <property type="entry name" value="SHD1"/>
    <property type="match status" value="1"/>
</dbReference>
<dbReference type="KEGG" id="pnd:Pla175_37550"/>
<feature type="coiled-coil region" evidence="1">
    <location>
        <begin position="226"/>
        <end position="253"/>
    </location>
</feature>
<keyword evidence="2" id="KW-0732">Signal</keyword>
<dbReference type="EMBL" id="CP036291">
    <property type="protein sequence ID" value="QDU90351.1"/>
    <property type="molecule type" value="Genomic_DNA"/>
</dbReference>
<dbReference type="InterPro" id="IPR007131">
    <property type="entry name" value="SHD1"/>
</dbReference>
<evidence type="ECO:0000313" key="5">
    <source>
        <dbReference type="Proteomes" id="UP000317429"/>
    </source>
</evidence>
<dbReference type="GO" id="GO:0008092">
    <property type="term" value="F:cytoskeletal protein binding"/>
    <property type="evidence" value="ECO:0007669"/>
    <property type="project" value="InterPro"/>
</dbReference>
<keyword evidence="5" id="KW-1185">Reference proteome</keyword>
<name>A0A518DFV0_9BACT</name>
<sequence length="310" mass="34906" precursor="true">MRTATLFLLAVAGPLLGAQARTWSDASGDYTLDAQLVTFNQRFVVLERDDHELVSIEITTLSDDDREYLASREAAQTAQQASQAPQTWTLRDGSQVTARVVDYAQQQLTLQRRRGRVYVNDRPLRNLPAFYQKIVPQIVAQAENLSRPTQAGLEDWLVGQRGGPRVFSVEGVLLETENGDEYGVPFSLLSDEDQRVLRPGLRAWQAEQQRENYQGQQDAAYRLRALAHARQQNNQVRREMAELSLNLQQAQAGITSAWEVTLYPAAGVSAAPRWVVVWGRDSRQATLRALEQNPGFVAGPVRRVARRVRR</sequence>
<feature type="chain" id="PRO_5022009783" description="SLA1 homology domain-containing protein" evidence="2">
    <location>
        <begin position="21"/>
        <end position="310"/>
    </location>
</feature>
<dbReference type="Gene3D" id="2.30.30.700">
    <property type="entry name" value="SLA1 homology domain 1"/>
    <property type="match status" value="1"/>
</dbReference>
<dbReference type="GO" id="GO:0030674">
    <property type="term" value="F:protein-macromolecule adaptor activity"/>
    <property type="evidence" value="ECO:0007669"/>
    <property type="project" value="InterPro"/>
</dbReference>
<feature type="domain" description="SLA1 homology" evidence="3">
    <location>
        <begin position="19"/>
        <end position="72"/>
    </location>
</feature>